<dbReference type="Pfam" id="PF01381">
    <property type="entry name" value="HTH_3"/>
    <property type="match status" value="1"/>
</dbReference>
<evidence type="ECO:0000313" key="3">
    <source>
        <dbReference type="Proteomes" id="UP000239209"/>
    </source>
</evidence>
<gene>
    <name evidence="2" type="ORF">CLV70_101521</name>
</gene>
<evidence type="ECO:0000313" key="2">
    <source>
        <dbReference type="EMBL" id="PRY33359.1"/>
    </source>
</evidence>
<sequence length="130" mass="14438">MSSYGEPMADLRHTDGHRRPLLRTVVGEVLRRRRLEQHRTLAEVARDANVSVQYLSEIERGLKEPSSEIVAAVCDSLSFELVDLLDQVRQDLTGGRATVLRFGTVPLRRAEPAPAPIRSRRGGDVVLLAA</sequence>
<reference evidence="2 3" key="1">
    <citation type="submission" date="2018-03" db="EMBL/GenBank/DDBJ databases">
        <title>Genomic Encyclopedia of Archaeal and Bacterial Type Strains, Phase II (KMG-II): from individual species to whole genera.</title>
        <authorList>
            <person name="Goeker M."/>
        </authorList>
    </citation>
    <scope>NUCLEOTIDE SEQUENCE [LARGE SCALE GENOMIC DNA]</scope>
    <source>
        <strain evidence="2 3">DSM 45348</strain>
    </source>
</reference>
<comment type="caution">
    <text evidence="2">The sequence shown here is derived from an EMBL/GenBank/DDBJ whole genome shotgun (WGS) entry which is preliminary data.</text>
</comment>
<evidence type="ECO:0000259" key="1">
    <source>
        <dbReference type="PROSITE" id="PS50943"/>
    </source>
</evidence>
<keyword evidence="3" id="KW-1185">Reference proteome</keyword>
<organism evidence="2 3">
    <name type="scientific">Pseudosporangium ferrugineum</name>
    <dbReference type="NCBI Taxonomy" id="439699"/>
    <lineage>
        <taxon>Bacteria</taxon>
        <taxon>Bacillati</taxon>
        <taxon>Actinomycetota</taxon>
        <taxon>Actinomycetes</taxon>
        <taxon>Micromonosporales</taxon>
        <taxon>Micromonosporaceae</taxon>
        <taxon>Pseudosporangium</taxon>
    </lineage>
</organism>
<dbReference type="PROSITE" id="PS50943">
    <property type="entry name" value="HTH_CROC1"/>
    <property type="match status" value="1"/>
</dbReference>
<name>A0A2T0SIX5_9ACTN</name>
<accession>A0A2T0SIX5</accession>
<dbReference type="InterPro" id="IPR001387">
    <property type="entry name" value="Cro/C1-type_HTH"/>
</dbReference>
<dbReference type="Gene3D" id="1.10.260.40">
    <property type="entry name" value="lambda repressor-like DNA-binding domains"/>
    <property type="match status" value="1"/>
</dbReference>
<dbReference type="GO" id="GO:0003677">
    <property type="term" value="F:DNA binding"/>
    <property type="evidence" value="ECO:0007669"/>
    <property type="project" value="InterPro"/>
</dbReference>
<dbReference type="SMART" id="SM00530">
    <property type="entry name" value="HTH_XRE"/>
    <property type="match status" value="1"/>
</dbReference>
<dbReference type="CDD" id="cd00093">
    <property type="entry name" value="HTH_XRE"/>
    <property type="match status" value="1"/>
</dbReference>
<dbReference type="Proteomes" id="UP000239209">
    <property type="component" value="Unassembled WGS sequence"/>
</dbReference>
<dbReference type="SUPFAM" id="SSF47413">
    <property type="entry name" value="lambda repressor-like DNA-binding domains"/>
    <property type="match status" value="1"/>
</dbReference>
<proteinExistence type="predicted"/>
<dbReference type="EMBL" id="PVZG01000001">
    <property type="protein sequence ID" value="PRY33359.1"/>
    <property type="molecule type" value="Genomic_DNA"/>
</dbReference>
<protein>
    <submittedName>
        <fullName evidence="2">Helix-turn-helix protein</fullName>
    </submittedName>
</protein>
<dbReference type="AlphaFoldDB" id="A0A2T0SIX5"/>
<feature type="domain" description="HTH cro/C1-type" evidence="1">
    <location>
        <begin position="30"/>
        <end position="84"/>
    </location>
</feature>
<dbReference type="InterPro" id="IPR010982">
    <property type="entry name" value="Lambda_DNA-bd_dom_sf"/>
</dbReference>